<dbReference type="PANTHER" id="PTHR37549:SF1">
    <property type="entry name" value="LIPOPROTEIN LPRI"/>
    <property type="match status" value="1"/>
</dbReference>
<dbReference type="InterPro" id="IPR052755">
    <property type="entry name" value="Lysozyme_Inhibitor_LprI"/>
</dbReference>
<organism evidence="3 4">
    <name type="scientific">Chitinimonas arctica</name>
    <dbReference type="NCBI Taxonomy" id="2594795"/>
    <lineage>
        <taxon>Bacteria</taxon>
        <taxon>Pseudomonadati</taxon>
        <taxon>Pseudomonadota</taxon>
        <taxon>Betaproteobacteria</taxon>
        <taxon>Neisseriales</taxon>
        <taxon>Chitinibacteraceae</taxon>
        <taxon>Chitinimonas</taxon>
    </lineage>
</organism>
<dbReference type="Proteomes" id="UP000317550">
    <property type="component" value="Chromosome"/>
</dbReference>
<dbReference type="Pfam" id="PF07007">
    <property type="entry name" value="LprI"/>
    <property type="match status" value="1"/>
</dbReference>
<gene>
    <name evidence="3" type="ORF">FNU76_02720</name>
</gene>
<proteinExistence type="predicted"/>
<name>A0A516SB27_9NEIS</name>
<dbReference type="InterPro" id="IPR009739">
    <property type="entry name" value="LprI-like_N"/>
</dbReference>
<protein>
    <submittedName>
        <fullName evidence="3">DUF1311 domain-containing protein</fullName>
    </submittedName>
</protein>
<keyword evidence="4" id="KW-1185">Reference proteome</keyword>
<accession>A0A516SB27</accession>
<dbReference type="OrthoDB" id="5565855at2"/>
<dbReference type="Gene3D" id="1.20.1270.180">
    <property type="match status" value="1"/>
</dbReference>
<feature type="signal peptide" evidence="1">
    <location>
        <begin position="1"/>
        <end position="23"/>
    </location>
</feature>
<dbReference type="GO" id="GO:0005576">
    <property type="term" value="C:extracellular region"/>
    <property type="evidence" value="ECO:0007669"/>
    <property type="project" value="TreeGrafter"/>
</dbReference>
<keyword evidence="1" id="KW-0732">Signal</keyword>
<dbReference type="KEGG" id="cari:FNU76_02720"/>
<feature type="chain" id="PRO_5022243701" evidence="1">
    <location>
        <begin position="24"/>
        <end position="248"/>
    </location>
</feature>
<dbReference type="RefSeq" id="WP_143856277.1">
    <property type="nucleotide sequence ID" value="NZ_CP041730.1"/>
</dbReference>
<dbReference type="EMBL" id="CP041730">
    <property type="protein sequence ID" value="QDQ25352.1"/>
    <property type="molecule type" value="Genomic_DNA"/>
</dbReference>
<evidence type="ECO:0000259" key="2">
    <source>
        <dbReference type="Pfam" id="PF07007"/>
    </source>
</evidence>
<sequence>MTKKWLESIALTGITVLAINASAASFDCTTAKRTAEKLICTDSNLSKLDEQLHEAYRKLGSNKQLRTQQRAWLKTRDACLEVTCLTGVYGQRLAVLQSLAPISAKNGLPVTTKAERSSHATTHAGQSDFCNEFSNDLEKTPLGSTERFVEYADGEGRAKIFKDVDIDGDKKNDEVMQDCGSISEGTCTLYIQLSGGRGYEFTDKPFTLIRLRGEYYALVGHTYPEINTGNRRLFALSSRKASLACKGL</sequence>
<evidence type="ECO:0000313" key="3">
    <source>
        <dbReference type="EMBL" id="QDQ25352.1"/>
    </source>
</evidence>
<feature type="domain" description="Lysozyme inhibitor LprI-like N-terminal" evidence="2">
    <location>
        <begin position="29"/>
        <end position="102"/>
    </location>
</feature>
<reference evidence="4" key="1">
    <citation type="submission" date="2019-07" db="EMBL/GenBank/DDBJ databases">
        <title>Chitinimonas sp. nov., isolated from Ny-Alesund, arctica soil.</title>
        <authorList>
            <person name="Xu Q."/>
            <person name="Peng F."/>
        </authorList>
    </citation>
    <scope>NUCLEOTIDE SEQUENCE [LARGE SCALE GENOMIC DNA]</scope>
    <source>
        <strain evidence="4">R3-44</strain>
    </source>
</reference>
<evidence type="ECO:0000313" key="4">
    <source>
        <dbReference type="Proteomes" id="UP000317550"/>
    </source>
</evidence>
<evidence type="ECO:0000256" key="1">
    <source>
        <dbReference type="SAM" id="SignalP"/>
    </source>
</evidence>
<dbReference type="PANTHER" id="PTHR37549">
    <property type="entry name" value="LIPOPROTEIN LPRI"/>
    <property type="match status" value="1"/>
</dbReference>
<dbReference type="AlphaFoldDB" id="A0A516SB27"/>